<name>A0ABU3H041_9SPHI</name>
<dbReference type="PANTHER" id="PTHR11452">
    <property type="entry name" value="ALPHA-GALACTOSIDASE/ALPHA-N-ACETYLGALACTOSAMINIDASE"/>
    <property type="match status" value="1"/>
</dbReference>
<keyword evidence="3 4" id="KW-0326">Glycosidase</keyword>
<reference evidence="5" key="1">
    <citation type="submission" date="2023-07" db="EMBL/GenBank/DDBJ databases">
        <title>Functional and genomic diversity of the sorghum phyllosphere microbiome.</title>
        <authorList>
            <person name="Shade A."/>
        </authorList>
    </citation>
    <scope>NUCLEOTIDE SEQUENCE [LARGE SCALE GENOMIC DNA]</scope>
    <source>
        <strain evidence="5">SORGH_AS_0422</strain>
    </source>
</reference>
<dbReference type="Proteomes" id="UP001258315">
    <property type="component" value="Unassembled WGS sequence"/>
</dbReference>
<accession>A0ABU3H041</accession>
<keyword evidence="2 4" id="KW-0378">Hydrolase</keyword>
<dbReference type="EC" id="3.2.1.22" evidence="4"/>
<dbReference type="InterPro" id="IPR013780">
    <property type="entry name" value="Glyco_hydro_b"/>
</dbReference>
<comment type="similarity">
    <text evidence="1">Belongs to the glycosyl hydrolase 27 family.</text>
</comment>
<keyword evidence="5" id="KW-1185">Reference proteome</keyword>
<dbReference type="Gene3D" id="3.20.20.70">
    <property type="entry name" value="Aldolase class I"/>
    <property type="match status" value="1"/>
</dbReference>
<gene>
    <name evidence="4" type="ORF">QE417_004456</name>
</gene>
<dbReference type="InterPro" id="IPR017853">
    <property type="entry name" value="GH"/>
</dbReference>
<dbReference type="PANTHER" id="PTHR11452:SF75">
    <property type="entry name" value="ALPHA-GALACTOSIDASE MEL1"/>
    <property type="match status" value="1"/>
</dbReference>
<dbReference type="InterPro" id="IPR002241">
    <property type="entry name" value="Glyco_hydro_27"/>
</dbReference>
<dbReference type="InterPro" id="IPR013785">
    <property type="entry name" value="Aldolase_TIM"/>
</dbReference>
<dbReference type="Gene3D" id="2.60.40.1180">
    <property type="entry name" value="Golgi alpha-mannosidase II"/>
    <property type="match status" value="1"/>
</dbReference>
<dbReference type="SUPFAM" id="SSF51445">
    <property type="entry name" value="(Trans)glycosidases"/>
    <property type="match status" value="1"/>
</dbReference>
<evidence type="ECO:0000256" key="1">
    <source>
        <dbReference type="ARBA" id="ARBA00009743"/>
    </source>
</evidence>
<dbReference type="EMBL" id="JAVLVU010000001">
    <property type="protein sequence ID" value="MDT3405384.1"/>
    <property type="molecule type" value="Genomic_DNA"/>
</dbReference>
<comment type="caution">
    <text evidence="4">The sequence shown here is derived from an EMBL/GenBank/DDBJ whole genome shotgun (WGS) entry which is preliminary data.</text>
</comment>
<organism evidence="4 5">
    <name type="scientific">Mucilaginibacter terrae</name>
    <dbReference type="NCBI Taxonomy" id="1955052"/>
    <lineage>
        <taxon>Bacteria</taxon>
        <taxon>Pseudomonadati</taxon>
        <taxon>Bacteroidota</taxon>
        <taxon>Sphingobacteriia</taxon>
        <taxon>Sphingobacteriales</taxon>
        <taxon>Sphingobacteriaceae</taxon>
        <taxon>Mucilaginibacter</taxon>
    </lineage>
</organism>
<evidence type="ECO:0000313" key="5">
    <source>
        <dbReference type="Proteomes" id="UP001258315"/>
    </source>
</evidence>
<evidence type="ECO:0000313" key="4">
    <source>
        <dbReference type="EMBL" id="MDT3405384.1"/>
    </source>
</evidence>
<sequence length="685" mass="76827">MILIRRFFLVAIFCYLGFLSSFAKQKDIRLALQKANVDIVKMAYGKAGLITYNLKTGTYSVTDNGHSYISSAFANLKLNDDTLSSTGSFSRKYSKTVISNGFGKGTRHVITLTASGMPLLQQIFYTYPGRNYFFVQLKVTGKQLTSNYMSPLVARFTSLGKGERSIFMPFDNDTFISYNAKDLNKGVTNTSAEVGLVYNSEKNGIIAGSVEHELWKTGVSVANLTNAHNLKVWAGYADKDVTRDTVPHGIVKGTVLQSPLMMVGYFADWRKGLEEYGKCNRIAEPPYVFNWTKATPIGWNSWGVLQDKLTYDKAVEVTNFFADSLKAFRSGSTAYIDLDAYWDFLKQGDDFSKLKEFADYCKSKGLQPGAYWAPFTDWGHKSGGSRKAEGSDYTYAELWTKTGRGYHDIDGARALDPTHPGTKKRIDYFIDHLKACGFKMIKIDFLGHAAIEAKQFHDPAVTTGMQAFRVGMEYLVNRMDNQMLIYAAISPNIATGRYVHSRRVACDAFKTIEHTKYTLNSLSYGWWQTYVYNFIDADHVVFANEPIGANRARLLSALITGTFITGDDFSANGVWKERAKQFYQSKALLKVLKSGKAFQPVDAATGIGASTAFWRRDGNEFYLAVFNYDKEAQHHDITFAELGIDPRDIRQCTEILQDKSFAYSNKLSIDIAGADAALYKFNLNK</sequence>
<dbReference type="GO" id="GO:0004557">
    <property type="term" value="F:alpha-galactosidase activity"/>
    <property type="evidence" value="ECO:0007669"/>
    <property type="project" value="UniProtKB-EC"/>
</dbReference>
<evidence type="ECO:0000256" key="2">
    <source>
        <dbReference type="ARBA" id="ARBA00022801"/>
    </source>
</evidence>
<proteinExistence type="inferred from homology"/>
<protein>
    <submittedName>
        <fullName evidence="4">Alpha-galactosidase</fullName>
        <ecNumber evidence="4">3.2.1.22</ecNumber>
    </submittedName>
</protein>
<evidence type="ECO:0000256" key="3">
    <source>
        <dbReference type="ARBA" id="ARBA00023295"/>
    </source>
</evidence>